<accession>A0A2S0HVS5</accession>
<reference evidence="4 5" key="1">
    <citation type="submission" date="2018-02" db="EMBL/GenBank/DDBJ databases">
        <title>Genomic analysis of the strain RR4-38 isolated from a seawater recirculating aquaculture system.</title>
        <authorList>
            <person name="Kim Y.-S."/>
            <person name="Jang Y.H."/>
            <person name="Kim K.-H."/>
        </authorList>
    </citation>
    <scope>NUCLEOTIDE SEQUENCE [LARGE SCALE GENOMIC DNA]</scope>
    <source>
        <strain evidence="4 5">RR4-38</strain>
    </source>
</reference>
<evidence type="ECO:0000256" key="2">
    <source>
        <dbReference type="SAM" id="SignalP"/>
    </source>
</evidence>
<dbReference type="InterPro" id="IPR026444">
    <property type="entry name" value="Secre_tail"/>
</dbReference>
<name>A0A2S0HVS5_9FLAO</name>
<feature type="domain" description="Secretion system C-terminal sorting" evidence="3">
    <location>
        <begin position="302"/>
        <end position="370"/>
    </location>
</feature>
<dbReference type="OrthoDB" id="1056765at2"/>
<dbReference type="Proteomes" id="UP000238442">
    <property type="component" value="Chromosome"/>
</dbReference>
<dbReference type="RefSeq" id="WP_105215887.1">
    <property type="nucleotide sequence ID" value="NZ_CP027062.1"/>
</dbReference>
<feature type="chain" id="PRO_5015757536" description="Secretion system C-terminal sorting domain-containing protein" evidence="2">
    <location>
        <begin position="21"/>
        <end position="371"/>
    </location>
</feature>
<proteinExistence type="predicted"/>
<feature type="signal peptide" evidence="2">
    <location>
        <begin position="1"/>
        <end position="20"/>
    </location>
</feature>
<evidence type="ECO:0000313" key="4">
    <source>
        <dbReference type="EMBL" id="AVI50787.1"/>
    </source>
</evidence>
<evidence type="ECO:0000259" key="3">
    <source>
        <dbReference type="Pfam" id="PF18962"/>
    </source>
</evidence>
<evidence type="ECO:0000256" key="1">
    <source>
        <dbReference type="ARBA" id="ARBA00022729"/>
    </source>
</evidence>
<evidence type="ECO:0000313" key="5">
    <source>
        <dbReference type="Proteomes" id="UP000238442"/>
    </source>
</evidence>
<organism evidence="4 5">
    <name type="scientific">Pukyongia salina</name>
    <dbReference type="NCBI Taxonomy" id="2094025"/>
    <lineage>
        <taxon>Bacteria</taxon>
        <taxon>Pseudomonadati</taxon>
        <taxon>Bacteroidota</taxon>
        <taxon>Flavobacteriia</taxon>
        <taxon>Flavobacteriales</taxon>
        <taxon>Flavobacteriaceae</taxon>
        <taxon>Pukyongia</taxon>
    </lineage>
</organism>
<dbReference type="KEGG" id="aue:C5O00_06215"/>
<dbReference type="NCBIfam" id="TIGR04183">
    <property type="entry name" value="Por_Secre_tail"/>
    <property type="match status" value="1"/>
</dbReference>
<protein>
    <recommendedName>
        <fullName evidence="3">Secretion system C-terminal sorting domain-containing protein</fullName>
    </recommendedName>
</protein>
<dbReference type="SUPFAM" id="SSF63829">
    <property type="entry name" value="Calcium-dependent phosphotriesterase"/>
    <property type="match status" value="1"/>
</dbReference>
<dbReference type="Pfam" id="PF18962">
    <property type="entry name" value="Por_Secre_tail"/>
    <property type="match status" value="1"/>
</dbReference>
<sequence>MKKLRLFIMALAVGTVGAFAQVAEAGPAGPAPNGNTPDALFDLQYIVDVGVNGSIGAQSQAGVAFINNEWWVSTWNTDQIHILDAAGAFIQTIVVPGVTGTRALTTDGTNLYLGTAGLNIFEVDPVAMTVSNTINVTTGSSASARMVTYDETLDGGNGGFWIGNFGSDIASVDMSGNELSVIGAATHGTTIYGGAVDNVSAGGPFLWIHDQNGVAPSRDFIVQLELPSGTPTGVVYDFTADGASAGATDVLAGGLFITDEVDPAMWQMIGLCQCTPSNLIFGLELLPIAGVGDNALTDFSIAPNPANGSTVTINTGIQAEMQVAVFDVLGKQVINTVLTNNELSVEGLNAGVYMVQVTQQGNTAVKKLVVK</sequence>
<keyword evidence="1 2" id="KW-0732">Signal</keyword>
<keyword evidence="5" id="KW-1185">Reference proteome</keyword>
<dbReference type="AlphaFoldDB" id="A0A2S0HVS5"/>
<dbReference type="EMBL" id="CP027062">
    <property type="protein sequence ID" value="AVI50787.1"/>
    <property type="molecule type" value="Genomic_DNA"/>
</dbReference>
<gene>
    <name evidence="4" type="ORF">C5O00_06215</name>
</gene>